<dbReference type="AlphaFoldDB" id="A0A6V2I1F6"/>
<dbReference type="GO" id="GO:0030246">
    <property type="term" value="F:carbohydrate binding"/>
    <property type="evidence" value="ECO:0007669"/>
    <property type="project" value="InterPro"/>
</dbReference>
<dbReference type="InterPro" id="IPR013784">
    <property type="entry name" value="Carb-bd-like_fold"/>
</dbReference>
<evidence type="ECO:0000256" key="8">
    <source>
        <dbReference type="SAM" id="Phobius"/>
    </source>
</evidence>
<feature type="region of interest" description="Disordered" evidence="7">
    <location>
        <begin position="174"/>
        <end position="218"/>
    </location>
</feature>
<feature type="domain" description="ER membrane protein complex subunit 7 beta-sandwich" evidence="10">
    <location>
        <begin position="40"/>
        <end position="149"/>
    </location>
</feature>
<dbReference type="EMBL" id="HBNS01029077">
    <property type="protein sequence ID" value="CAE4622344.1"/>
    <property type="molecule type" value="Transcribed_RNA"/>
</dbReference>
<keyword evidence="4 9" id="KW-0732">Signal</keyword>
<feature type="signal peptide" evidence="9">
    <location>
        <begin position="1"/>
        <end position="24"/>
    </location>
</feature>
<organism evidence="11">
    <name type="scientific">Ditylum brightwellii</name>
    <dbReference type="NCBI Taxonomy" id="49249"/>
    <lineage>
        <taxon>Eukaryota</taxon>
        <taxon>Sar</taxon>
        <taxon>Stramenopiles</taxon>
        <taxon>Ochrophyta</taxon>
        <taxon>Bacillariophyta</taxon>
        <taxon>Mediophyceae</taxon>
        <taxon>Lithodesmiophycidae</taxon>
        <taxon>Lithodesmiales</taxon>
        <taxon>Lithodesmiaceae</taxon>
        <taxon>Ditylum</taxon>
    </lineage>
</organism>
<reference evidence="11" key="1">
    <citation type="submission" date="2021-01" db="EMBL/GenBank/DDBJ databases">
        <authorList>
            <person name="Corre E."/>
            <person name="Pelletier E."/>
            <person name="Niang G."/>
            <person name="Scheremetjew M."/>
            <person name="Finn R."/>
            <person name="Kale V."/>
            <person name="Holt S."/>
            <person name="Cochrane G."/>
            <person name="Meng A."/>
            <person name="Brown T."/>
            <person name="Cohen L."/>
        </authorList>
    </citation>
    <scope>NUCLEOTIDE SEQUENCE</scope>
    <source>
        <strain evidence="11">GSO104</strain>
    </source>
</reference>
<evidence type="ECO:0000256" key="5">
    <source>
        <dbReference type="ARBA" id="ARBA00022989"/>
    </source>
</evidence>
<dbReference type="GO" id="GO:0072546">
    <property type="term" value="C:EMC complex"/>
    <property type="evidence" value="ECO:0007669"/>
    <property type="project" value="TreeGrafter"/>
</dbReference>
<keyword evidence="6 8" id="KW-0472">Membrane</keyword>
<comment type="similarity">
    <text evidence="2">Belongs to the EMC7 family.</text>
</comment>
<feature type="transmembrane region" description="Helical" evidence="8">
    <location>
        <begin position="146"/>
        <end position="167"/>
    </location>
</feature>
<keyword evidence="5 8" id="KW-1133">Transmembrane helix</keyword>
<dbReference type="PANTHER" id="PTHR13605">
    <property type="entry name" value="ER MEMBRANE PROTEIN COMPLEX SUBUNIT 7"/>
    <property type="match status" value="1"/>
</dbReference>
<feature type="compositionally biased region" description="Basic residues" evidence="7">
    <location>
        <begin position="208"/>
        <end position="218"/>
    </location>
</feature>
<comment type="subcellular location">
    <subcellularLocation>
        <location evidence="1">Membrane</location>
        <topology evidence="1">Single-pass membrane protein</topology>
    </subcellularLocation>
</comment>
<feature type="chain" id="PRO_5030160902" description="ER membrane protein complex subunit 7 beta-sandwich domain-containing protein" evidence="9">
    <location>
        <begin position="25"/>
        <end position="218"/>
    </location>
</feature>
<name>A0A6V2I1F6_9STRA</name>
<evidence type="ECO:0000313" key="11">
    <source>
        <dbReference type="EMBL" id="CAE4622344.1"/>
    </source>
</evidence>
<dbReference type="InterPro" id="IPR019008">
    <property type="entry name" value="Beta_sandwich_EMC7"/>
</dbReference>
<dbReference type="InterPro" id="IPR039163">
    <property type="entry name" value="EMC7"/>
</dbReference>
<keyword evidence="3 8" id="KW-0812">Transmembrane</keyword>
<accession>A0A6V2I1F6</accession>
<evidence type="ECO:0000256" key="2">
    <source>
        <dbReference type="ARBA" id="ARBA00008880"/>
    </source>
</evidence>
<evidence type="ECO:0000256" key="7">
    <source>
        <dbReference type="SAM" id="MobiDB-lite"/>
    </source>
</evidence>
<dbReference type="Pfam" id="PF09430">
    <property type="entry name" value="EMC7_beta-sandw"/>
    <property type="match status" value="1"/>
</dbReference>
<evidence type="ECO:0000256" key="1">
    <source>
        <dbReference type="ARBA" id="ARBA00004167"/>
    </source>
</evidence>
<dbReference type="PANTHER" id="PTHR13605:SF4">
    <property type="entry name" value="ER MEMBRANE PROTEIN COMPLEX SUBUNIT 7"/>
    <property type="match status" value="1"/>
</dbReference>
<evidence type="ECO:0000256" key="9">
    <source>
        <dbReference type="SAM" id="SignalP"/>
    </source>
</evidence>
<proteinExistence type="inferred from homology"/>
<protein>
    <recommendedName>
        <fullName evidence="10">ER membrane protein complex subunit 7 beta-sandwich domain-containing protein</fullName>
    </recommendedName>
</protein>
<evidence type="ECO:0000259" key="10">
    <source>
        <dbReference type="Pfam" id="PF09430"/>
    </source>
</evidence>
<dbReference type="SUPFAM" id="SSF49452">
    <property type="entry name" value="Starch-binding domain-like"/>
    <property type="match status" value="1"/>
</dbReference>
<gene>
    <name evidence="11" type="ORF">DBRI00130_LOCUS22858</name>
</gene>
<evidence type="ECO:0000256" key="4">
    <source>
        <dbReference type="ARBA" id="ARBA00022729"/>
    </source>
</evidence>
<sequence length="218" mass="24389">MAFLSLFRIGLLYLAASNLLLAHAAPTAPIQGQLLLPDGSDLNTTRITLNDGEQTTYTRPDGTFTFYHVPPGVHLLDVQSQFYHFSQVKVQLLEESMDAPKCIEYAFPGAPKTVAPYPILLTAHAKYEYFEKQQGFAFSSILKNPMMLMMIFSVGLMFVMPMMMDNLDPEDKERMQKQMEMQSDPQKMLSELMGGLTGAPAQAPVKKASGKSRKSRRD</sequence>
<evidence type="ECO:0000256" key="6">
    <source>
        <dbReference type="ARBA" id="ARBA00023136"/>
    </source>
</evidence>
<evidence type="ECO:0000256" key="3">
    <source>
        <dbReference type="ARBA" id="ARBA00022692"/>
    </source>
</evidence>